<sequence length="505" mass="57060">MILESMLQKHFGFSSFRAGQKEVIASLLGGQCTLAMLPTGSGKSLCYQLPAYIINKTIVIVSPLLSLMQDQAEQLKMRGEKKVITLNSFLSPQQKQAALKQLGNYRFIFLSPEMLRMRSVMSALKRLDIGLFVVDEAHCISQWGYDFRPDYLNLGGFRAALGEPLTLALTASATAEVRKDILEKLGLNGSNQIITSIDRSNIAITVEKVASYEDKLERVIQVASEMKGSGIIYFSSKKLAESVAAMLTEKGINDVGYYHGGMEQEQRMLIQQQFLGGQIRIICATSAFGMGINKEDVRFVVHFHLPMGMEAYVQEIGRAGRDGKQSIAILIYCEGDEGLPLRLAEQELPTDIQIIESCRFLSHHDHKPSQLPKSLQLDLMSKFSLNETQIRFILAFIKDGNPAEKAEEMRVYVQNRKLIKQDKFTAFYHWFQSSNCRRELLLTYFQEEKQEIIPYCCDNCGFSITRLLEEMPGEINQSSNGGLYFSWKKELEAILFSKRAVNDEK</sequence>
<evidence type="ECO:0000256" key="3">
    <source>
        <dbReference type="ARBA" id="ARBA00022806"/>
    </source>
</evidence>
<dbReference type="PROSITE" id="PS00690">
    <property type="entry name" value="DEAH_ATP_HELICASE"/>
    <property type="match status" value="1"/>
</dbReference>
<name>A0A372LBF6_9BACI</name>
<dbReference type="PROSITE" id="PS51194">
    <property type="entry name" value="HELICASE_CTER"/>
    <property type="match status" value="1"/>
</dbReference>
<dbReference type="InterPro" id="IPR027417">
    <property type="entry name" value="P-loop_NTPase"/>
</dbReference>
<dbReference type="OrthoDB" id="9763310at2"/>
<accession>A0A372LBF6</accession>
<evidence type="ECO:0000256" key="1">
    <source>
        <dbReference type="ARBA" id="ARBA00022741"/>
    </source>
</evidence>
<dbReference type="GO" id="GO:0009378">
    <property type="term" value="F:four-way junction helicase activity"/>
    <property type="evidence" value="ECO:0007669"/>
    <property type="project" value="TreeGrafter"/>
</dbReference>
<proteinExistence type="predicted"/>
<evidence type="ECO:0000259" key="9">
    <source>
        <dbReference type="PROSITE" id="PS51194"/>
    </source>
</evidence>
<dbReference type="Pfam" id="PF00271">
    <property type="entry name" value="Helicase_C"/>
    <property type="match status" value="1"/>
</dbReference>
<dbReference type="InterPro" id="IPR011545">
    <property type="entry name" value="DEAD/DEAH_box_helicase_dom"/>
</dbReference>
<evidence type="ECO:0000256" key="2">
    <source>
        <dbReference type="ARBA" id="ARBA00022801"/>
    </source>
</evidence>
<dbReference type="GO" id="GO:0043138">
    <property type="term" value="F:3'-5' DNA helicase activity"/>
    <property type="evidence" value="ECO:0007669"/>
    <property type="project" value="TreeGrafter"/>
</dbReference>
<keyword evidence="1" id="KW-0547">Nucleotide-binding</keyword>
<protein>
    <recommendedName>
        <fullName evidence="6">ATP-dependent DNA helicase RecQ</fullName>
    </recommendedName>
    <alternativeName>
        <fullName evidence="7">DNA 3'-5' helicase RecQ</fullName>
    </alternativeName>
</protein>
<dbReference type="Gene3D" id="3.40.50.300">
    <property type="entry name" value="P-loop containing nucleotide triphosphate hydrolases"/>
    <property type="match status" value="2"/>
</dbReference>
<dbReference type="EMBL" id="QVTE01000067">
    <property type="protein sequence ID" value="RFU63146.1"/>
    <property type="molecule type" value="Genomic_DNA"/>
</dbReference>
<feature type="domain" description="Helicase ATP-binding" evidence="8">
    <location>
        <begin position="24"/>
        <end position="191"/>
    </location>
</feature>
<dbReference type="NCBIfam" id="TIGR00614">
    <property type="entry name" value="recQ_fam"/>
    <property type="match status" value="1"/>
</dbReference>
<dbReference type="PROSITE" id="PS51192">
    <property type="entry name" value="HELICASE_ATP_BIND_1"/>
    <property type="match status" value="1"/>
</dbReference>
<dbReference type="InterPro" id="IPR001650">
    <property type="entry name" value="Helicase_C-like"/>
</dbReference>
<dbReference type="InterPro" id="IPR014001">
    <property type="entry name" value="Helicase_ATP-bd"/>
</dbReference>
<dbReference type="AlphaFoldDB" id="A0A372LBF6"/>
<dbReference type="InterPro" id="IPR002464">
    <property type="entry name" value="DNA/RNA_helicase_DEAH_CS"/>
</dbReference>
<reference evidence="10 11" key="1">
    <citation type="submission" date="2018-08" db="EMBL/GenBank/DDBJ databases">
        <title>Bacillus chawlae sp. nov., Bacillus glennii sp. nov., and Bacillus saganii sp. nov. Isolated from the Vehicle Assembly Building at Kennedy Space Center where the Viking Spacecraft were Assembled.</title>
        <authorList>
            <person name="Seuylemezian A."/>
            <person name="Vaishampayan P."/>
        </authorList>
    </citation>
    <scope>NUCLEOTIDE SEQUENCE [LARGE SCALE GENOMIC DNA]</scope>
    <source>
        <strain evidence="10 11">V47-23a</strain>
    </source>
</reference>
<dbReference type="SUPFAM" id="SSF52540">
    <property type="entry name" value="P-loop containing nucleoside triphosphate hydrolases"/>
    <property type="match status" value="1"/>
</dbReference>
<dbReference type="Pfam" id="PF16124">
    <property type="entry name" value="RecQ_Zn_bind"/>
    <property type="match status" value="1"/>
</dbReference>
<evidence type="ECO:0000256" key="6">
    <source>
        <dbReference type="ARBA" id="ARBA00044535"/>
    </source>
</evidence>
<dbReference type="PANTHER" id="PTHR13710">
    <property type="entry name" value="DNA HELICASE RECQ FAMILY MEMBER"/>
    <property type="match status" value="1"/>
</dbReference>
<dbReference type="GO" id="GO:0005524">
    <property type="term" value="F:ATP binding"/>
    <property type="evidence" value="ECO:0007669"/>
    <property type="project" value="UniProtKB-KW"/>
</dbReference>
<dbReference type="GO" id="GO:0030894">
    <property type="term" value="C:replisome"/>
    <property type="evidence" value="ECO:0007669"/>
    <property type="project" value="TreeGrafter"/>
</dbReference>
<dbReference type="GO" id="GO:0005737">
    <property type="term" value="C:cytoplasm"/>
    <property type="evidence" value="ECO:0007669"/>
    <property type="project" value="TreeGrafter"/>
</dbReference>
<dbReference type="SMART" id="SM00487">
    <property type="entry name" value="DEXDc"/>
    <property type="match status" value="1"/>
</dbReference>
<keyword evidence="4" id="KW-0067">ATP-binding</keyword>
<keyword evidence="5" id="KW-0238">DNA-binding</keyword>
<dbReference type="InterPro" id="IPR004589">
    <property type="entry name" value="DNA_helicase_ATP-dep_RecQ"/>
</dbReference>
<dbReference type="SMART" id="SM00490">
    <property type="entry name" value="HELICc"/>
    <property type="match status" value="1"/>
</dbReference>
<comment type="caution">
    <text evidence="10">The sequence shown here is derived from an EMBL/GenBank/DDBJ whole genome shotgun (WGS) entry which is preliminary data.</text>
</comment>
<evidence type="ECO:0000313" key="11">
    <source>
        <dbReference type="Proteomes" id="UP000264541"/>
    </source>
</evidence>
<keyword evidence="3 10" id="KW-0347">Helicase</keyword>
<evidence type="ECO:0000259" key="8">
    <source>
        <dbReference type="PROSITE" id="PS51192"/>
    </source>
</evidence>
<evidence type="ECO:0000256" key="5">
    <source>
        <dbReference type="ARBA" id="ARBA00023125"/>
    </source>
</evidence>
<dbReference type="GO" id="GO:0003677">
    <property type="term" value="F:DNA binding"/>
    <property type="evidence" value="ECO:0007669"/>
    <property type="project" value="UniProtKB-KW"/>
</dbReference>
<evidence type="ECO:0000256" key="7">
    <source>
        <dbReference type="ARBA" id="ARBA00044550"/>
    </source>
</evidence>
<dbReference type="PANTHER" id="PTHR13710:SF84">
    <property type="entry name" value="ATP-DEPENDENT DNA HELICASE RECS-RELATED"/>
    <property type="match status" value="1"/>
</dbReference>
<evidence type="ECO:0000256" key="4">
    <source>
        <dbReference type="ARBA" id="ARBA00022840"/>
    </source>
</evidence>
<dbReference type="GO" id="GO:0016787">
    <property type="term" value="F:hydrolase activity"/>
    <property type="evidence" value="ECO:0007669"/>
    <property type="project" value="UniProtKB-KW"/>
</dbReference>
<dbReference type="FunFam" id="3.40.50.300:FF:001363">
    <property type="entry name" value="ATP-dependent DNA helicase RecQ"/>
    <property type="match status" value="1"/>
</dbReference>
<organism evidence="10 11">
    <name type="scientific">Peribacillus saganii</name>
    <dbReference type="NCBI Taxonomy" id="2303992"/>
    <lineage>
        <taxon>Bacteria</taxon>
        <taxon>Bacillati</taxon>
        <taxon>Bacillota</taxon>
        <taxon>Bacilli</taxon>
        <taxon>Bacillales</taxon>
        <taxon>Bacillaceae</taxon>
        <taxon>Peribacillus</taxon>
    </lineage>
</organism>
<keyword evidence="11" id="KW-1185">Reference proteome</keyword>
<dbReference type="CDD" id="cd17920">
    <property type="entry name" value="DEXHc_RecQ"/>
    <property type="match status" value="1"/>
</dbReference>
<keyword evidence="2" id="KW-0378">Hydrolase</keyword>
<dbReference type="Pfam" id="PF00270">
    <property type="entry name" value="DEAD"/>
    <property type="match status" value="1"/>
</dbReference>
<dbReference type="InterPro" id="IPR032284">
    <property type="entry name" value="RecQ_Zn-bd"/>
</dbReference>
<gene>
    <name evidence="10" type="ORF">D0469_20060</name>
</gene>
<evidence type="ECO:0000313" key="10">
    <source>
        <dbReference type="EMBL" id="RFU63146.1"/>
    </source>
</evidence>
<dbReference type="Proteomes" id="UP000264541">
    <property type="component" value="Unassembled WGS sequence"/>
</dbReference>
<dbReference type="GO" id="GO:0043590">
    <property type="term" value="C:bacterial nucleoid"/>
    <property type="evidence" value="ECO:0007669"/>
    <property type="project" value="TreeGrafter"/>
</dbReference>
<dbReference type="RefSeq" id="WP_117328492.1">
    <property type="nucleotide sequence ID" value="NZ_QVTE01000067.1"/>
</dbReference>
<dbReference type="GO" id="GO:0006281">
    <property type="term" value="P:DNA repair"/>
    <property type="evidence" value="ECO:0007669"/>
    <property type="project" value="TreeGrafter"/>
</dbReference>
<feature type="domain" description="Helicase C-terminal" evidence="9">
    <location>
        <begin position="215"/>
        <end position="375"/>
    </location>
</feature>
<dbReference type="GO" id="GO:0006310">
    <property type="term" value="P:DNA recombination"/>
    <property type="evidence" value="ECO:0007669"/>
    <property type="project" value="InterPro"/>
</dbReference>